<feature type="transmembrane region" description="Helical" evidence="1">
    <location>
        <begin position="236"/>
        <end position="260"/>
    </location>
</feature>
<organism evidence="2 3">
    <name type="scientific">Rubripirellula tenax</name>
    <dbReference type="NCBI Taxonomy" id="2528015"/>
    <lineage>
        <taxon>Bacteria</taxon>
        <taxon>Pseudomonadati</taxon>
        <taxon>Planctomycetota</taxon>
        <taxon>Planctomycetia</taxon>
        <taxon>Pirellulales</taxon>
        <taxon>Pirellulaceae</taxon>
        <taxon>Rubripirellula</taxon>
    </lineage>
</organism>
<dbReference type="Proteomes" id="UP000318288">
    <property type="component" value="Unassembled WGS sequence"/>
</dbReference>
<keyword evidence="1" id="KW-0472">Membrane</keyword>
<keyword evidence="1" id="KW-1133">Transmembrane helix</keyword>
<keyword evidence="1" id="KW-0812">Transmembrane</keyword>
<name>A0A5C6EEI9_9BACT</name>
<gene>
    <name evidence="2" type="ORF">Poly51_50470</name>
</gene>
<dbReference type="AlphaFoldDB" id="A0A5C6EEI9"/>
<evidence type="ECO:0000256" key="1">
    <source>
        <dbReference type="SAM" id="Phobius"/>
    </source>
</evidence>
<evidence type="ECO:0008006" key="4">
    <source>
        <dbReference type="Google" id="ProtNLM"/>
    </source>
</evidence>
<evidence type="ECO:0000313" key="3">
    <source>
        <dbReference type="Proteomes" id="UP000318288"/>
    </source>
</evidence>
<accession>A0A5C6EEI9</accession>
<sequence length="272" mass="29567">MEKSDRPMNTPKKQLDSVASYLASVPGHSPSAIGWLDGQRELGEMRRRAVFCVFAAWLMLTVAAIVAAVTALMMSANVRSIFDEQFRDDLGSILAIVYVPWILFSIAAVLLVGGLVALLSGYFPGLRSTRSALDWSSAADAVSRLLSAGCTYPDAFRVAAAAMPSSESRGWLIHAAERVEKGMSPTLENNVARGDTAVLELMLGAVNDQPQHQWSLATEHFFVVAKRRLMLLTHTVPMITTVLAGFLIWVSISTTLGWMWKSVGSMVNGFGF</sequence>
<dbReference type="EMBL" id="SJPW01000007">
    <property type="protein sequence ID" value="TWU47248.1"/>
    <property type="molecule type" value="Genomic_DNA"/>
</dbReference>
<proteinExistence type="predicted"/>
<keyword evidence="3" id="KW-1185">Reference proteome</keyword>
<comment type="caution">
    <text evidence="2">The sequence shown here is derived from an EMBL/GenBank/DDBJ whole genome shotgun (WGS) entry which is preliminary data.</text>
</comment>
<feature type="transmembrane region" description="Helical" evidence="1">
    <location>
        <begin position="49"/>
        <end position="73"/>
    </location>
</feature>
<evidence type="ECO:0000313" key="2">
    <source>
        <dbReference type="EMBL" id="TWU47248.1"/>
    </source>
</evidence>
<protein>
    <recommendedName>
        <fullName evidence="4">Bacterial type II secretion system protein F domain protein</fullName>
    </recommendedName>
</protein>
<reference evidence="2 3" key="1">
    <citation type="submission" date="2019-02" db="EMBL/GenBank/DDBJ databases">
        <title>Deep-cultivation of Planctomycetes and their phenomic and genomic characterization uncovers novel biology.</title>
        <authorList>
            <person name="Wiegand S."/>
            <person name="Jogler M."/>
            <person name="Boedeker C."/>
            <person name="Pinto D."/>
            <person name="Vollmers J."/>
            <person name="Rivas-Marin E."/>
            <person name="Kohn T."/>
            <person name="Peeters S.H."/>
            <person name="Heuer A."/>
            <person name="Rast P."/>
            <person name="Oberbeckmann S."/>
            <person name="Bunk B."/>
            <person name="Jeske O."/>
            <person name="Meyerdierks A."/>
            <person name="Storesund J.E."/>
            <person name="Kallscheuer N."/>
            <person name="Luecker S."/>
            <person name="Lage O.M."/>
            <person name="Pohl T."/>
            <person name="Merkel B.J."/>
            <person name="Hornburger P."/>
            <person name="Mueller R.-W."/>
            <person name="Bruemmer F."/>
            <person name="Labrenz M."/>
            <person name="Spormann A.M."/>
            <person name="Op Den Camp H."/>
            <person name="Overmann J."/>
            <person name="Amann R."/>
            <person name="Jetten M.S.M."/>
            <person name="Mascher T."/>
            <person name="Medema M.H."/>
            <person name="Devos D.P."/>
            <person name="Kaster A.-K."/>
            <person name="Ovreas L."/>
            <person name="Rohde M."/>
            <person name="Galperin M.Y."/>
            <person name="Jogler C."/>
        </authorList>
    </citation>
    <scope>NUCLEOTIDE SEQUENCE [LARGE SCALE GENOMIC DNA]</scope>
    <source>
        <strain evidence="2 3">Poly51</strain>
    </source>
</reference>
<feature type="transmembrane region" description="Helical" evidence="1">
    <location>
        <begin position="93"/>
        <end position="123"/>
    </location>
</feature>